<evidence type="ECO:0000256" key="1">
    <source>
        <dbReference type="SAM" id="MobiDB-lite"/>
    </source>
</evidence>
<feature type="compositionally biased region" description="Basic residues" evidence="1">
    <location>
        <begin position="22"/>
        <end position="35"/>
    </location>
</feature>
<protein>
    <submittedName>
        <fullName evidence="2">Uncharacterized protein</fullName>
    </submittedName>
</protein>
<reference evidence="2 3" key="1">
    <citation type="submission" date="2024-01" db="EMBL/GenBank/DDBJ databases">
        <title>The genomes of 5 underutilized Papilionoideae crops provide insights into root nodulation and disease resistanc.</title>
        <authorList>
            <person name="Jiang F."/>
        </authorList>
    </citation>
    <scope>NUCLEOTIDE SEQUENCE [LARGE SCALE GENOMIC DNA]</scope>
    <source>
        <strain evidence="2">LVBAO_FW01</strain>
        <tissue evidence="2">Leaves</tissue>
    </source>
</reference>
<accession>A0AAN9KCP0</accession>
<gene>
    <name evidence="2" type="ORF">VNO77_33881</name>
</gene>
<feature type="region of interest" description="Disordered" evidence="1">
    <location>
        <begin position="1"/>
        <end position="35"/>
    </location>
</feature>
<evidence type="ECO:0000313" key="2">
    <source>
        <dbReference type="EMBL" id="KAK7315340.1"/>
    </source>
</evidence>
<sequence length="167" mass="17904">MKKQNQEEGQRKLFAKKDKIQKAKRRGIKKKFRKTHSALCSAGKTKEVSTLSFELAQGSDSISPNRSHAMGSKWGTGGLPAVQHLVVHIGPYATLAASDLWGPIPGSECCPGLEGSSGVMLGLTSCMAIMKIPARVRPIHNALQLVATSTVVASIVNWNLALVTFIP</sequence>
<keyword evidence="3" id="KW-1185">Reference proteome</keyword>
<comment type="caution">
    <text evidence="2">The sequence shown here is derived from an EMBL/GenBank/DDBJ whole genome shotgun (WGS) entry which is preliminary data.</text>
</comment>
<dbReference type="EMBL" id="JAYMYQ010000008">
    <property type="protein sequence ID" value="KAK7315340.1"/>
    <property type="molecule type" value="Genomic_DNA"/>
</dbReference>
<feature type="compositionally biased region" description="Basic and acidic residues" evidence="1">
    <location>
        <begin position="1"/>
        <end position="21"/>
    </location>
</feature>
<dbReference type="AlphaFoldDB" id="A0AAN9KCP0"/>
<dbReference type="Proteomes" id="UP001367508">
    <property type="component" value="Unassembled WGS sequence"/>
</dbReference>
<organism evidence="2 3">
    <name type="scientific">Canavalia gladiata</name>
    <name type="common">Sword bean</name>
    <name type="synonym">Dolichos gladiatus</name>
    <dbReference type="NCBI Taxonomy" id="3824"/>
    <lineage>
        <taxon>Eukaryota</taxon>
        <taxon>Viridiplantae</taxon>
        <taxon>Streptophyta</taxon>
        <taxon>Embryophyta</taxon>
        <taxon>Tracheophyta</taxon>
        <taxon>Spermatophyta</taxon>
        <taxon>Magnoliopsida</taxon>
        <taxon>eudicotyledons</taxon>
        <taxon>Gunneridae</taxon>
        <taxon>Pentapetalae</taxon>
        <taxon>rosids</taxon>
        <taxon>fabids</taxon>
        <taxon>Fabales</taxon>
        <taxon>Fabaceae</taxon>
        <taxon>Papilionoideae</taxon>
        <taxon>50 kb inversion clade</taxon>
        <taxon>NPAAA clade</taxon>
        <taxon>indigoferoid/millettioid clade</taxon>
        <taxon>Phaseoleae</taxon>
        <taxon>Canavalia</taxon>
    </lineage>
</organism>
<evidence type="ECO:0000313" key="3">
    <source>
        <dbReference type="Proteomes" id="UP001367508"/>
    </source>
</evidence>
<name>A0AAN9KCP0_CANGL</name>
<proteinExistence type="predicted"/>